<dbReference type="Proteomes" id="UP001055111">
    <property type="component" value="Unassembled WGS sequence"/>
</dbReference>
<dbReference type="PANTHER" id="PTHR48081:SF8">
    <property type="entry name" value="ALPHA_BETA HYDROLASE FOLD-3 DOMAIN-CONTAINING PROTEIN-RELATED"/>
    <property type="match status" value="1"/>
</dbReference>
<dbReference type="PANTHER" id="PTHR48081">
    <property type="entry name" value="AB HYDROLASE SUPERFAMILY PROTEIN C4A8.06C"/>
    <property type="match status" value="1"/>
</dbReference>
<dbReference type="InterPro" id="IPR002168">
    <property type="entry name" value="Lipase_GDXG_HIS_AS"/>
</dbReference>
<name>A0AA37IFB5_9BURK</name>
<gene>
    <name evidence="4" type="ORF">CBA19CS42_29560</name>
</gene>
<dbReference type="InterPro" id="IPR029058">
    <property type="entry name" value="AB_hydrolase_fold"/>
</dbReference>
<evidence type="ECO:0000313" key="5">
    <source>
        <dbReference type="Proteomes" id="UP001055111"/>
    </source>
</evidence>
<dbReference type="PROSITE" id="PS01173">
    <property type="entry name" value="LIPASE_GDXG_HIS"/>
    <property type="match status" value="1"/>
</dbReference>
<dbReference type="FunFam" id="3.40.50.1820:FF:000089">
    <property type="entry name" value="Alpha/beta hydrolase"/>
    <property type="match status" value="1"/>
</dbReference>
<reference evidence="4" key="1">
    <citation type="submission" date="2022-09" db="EMBL/GenBank/DDBJ databases">
        <title>Isolation and characterization of 3-chlorobenzoate degrading bacteria from soils in Shizuoka.</title>
        <authorList>
            <person name="Ifat A."/>
            <person name="Ogawa N."/>
            <person name="Kimbara K."/>
            <person name="Moriuchi R."/>
            <person name="Dohra H."/>
            <person name="Shintani M."/>
        </authorList>
    </citation>
    <scope>NUCLEOTIDE SEQUENCE</scope>
    <source>
        <strain evidence="4">19CS4-2</strain>
    </source>
</reference>
<evidence type="ECO:0000313" key="4">
    <source>
        <dbReference type="EMBL" id="GJH28750.1"/>
    </source>
</evidence>
<dbReference type="GO" id="GO:0016787">
    <property type="term" value="F:hydrolase activity"/>
    <property type="evidence" value="ECO:0007669"/>
    <property type="project" value="UniProtKB-KW"/>
</dbReference>
<dbReference type="SUPFAM" id="SSF53474">
    <property type="entry name" value="alpha/beta-Hydrolases"/>
    <property type="match status" value="1"/>
</dbReference>
<proteinExistence type="inferred from homology"/>
<dbReference type="Gene3D" id="3.40.50.1820">
    <property type="entry name" value="alpha/beta hydrolase"/>
    <property type="match status" value="1"/>
</dbReference>
<comment type="caution">
    <text evidence="4">The sequence shown here is derived from an EMBL/GenBank/DDBJ whole genome shotgun (WGS) entry which is preliminary data.</text>
</comment>
<dbReference type="EMBL" id="BPUS01000017">
    <property type="protein sequence ID" value="GJH28750.1"/>
    <property type="molecule type" value="Genomic_DNA"/>
</dbReference>
<protein>
    <submittedName>
        <fullName evidence="4">Alpha/beta hydrolase</fullName>
    </submittedName>
</protein>
<feature type="domain" description="Alpha/beta hydrolase fold-3" evidence="3">
    <location>
        <begin position="89"/>
        <end position="298"/>
    </location>
</feature>
<keyword evidence="2 4" id="KW-0378">Hydrolase</keyword>
<evidence type="ECO:0000256" key="2">
    <source>
        <dbReference type="ARBA" id="ARBA00022801"/>
    </source>
</evidence>
<dbReference type="InterPro" id="IPR013094">
    <property type="entry name" value="AB_hydrolase_3"/>
</dbReference>
<dbReference type="InterPro" id="IPR050300">
    <property type="entry name" value="GDXG_lipolytic_enzyme"/>
</dbReference>
<evidence type="ECO:0000256" key="1">
    <source>
        <dbReference type="ARBA" id="ARBA00010515"/>
    </source>
</evidence>
<dbReference type="AlphaFoldDB" id="A0AA37IFB5"/>
<accession>A0AA37IFB5</accession>
<evidence type="ECO:0000259" key="3">
    <source>
        <dbReference type="Pfam" id="PF07859"/>
    </source>
</evidence>
<comment type="similarity">
    <text evidence="1">Belongs to the 'GDXG' lipolytic enzyme family.</text>
</comment>
<dbReference type="Pfam" id="PF07859">
    <property type="entry name" value="Abhydrolase_3"/>
    <property type="match status" value="1"/>
</dbReference>
<sequence>MTFTSPMPLNPKIAQILEMVARANRPPYHTLTPQQARAAYAMSAQILDIAPLPMFSVEDLRIPVRDGETIGVRIYHPVEPGWAEPVAALMYLHGGGFTVGSISTHDALCRKLAHDAGCAVVSVDYRLAPEHKFPVAVNDAFDALQWLVREAPTLGVDPARLAIGGDSAGGTLAIVCAVLARDAGIDLRLQLLIYPGTSAWQKTASHARLADGYLLSGETIQWFFAQYLRDDRDRDDWRFAPLDAAGGVPDFKGVAPAWIAAADHDPLYDEDIAFAAALEEAGVAVTLVRYEGMIHEFFKMGGFVPEVAEAHAEAVRVLRAALDA</sequence>
<organism evidence="4 5">
    <name type="scientific">Caballeronia novacaledonica</name>
    <dbReference type="NCBI Taxonomy" id="1544861"/>
    <lineage>
        <taxon>Bacteria</taxon>
        <taxon>Pseudomonadati</taxon>
        <taxon>Pseudomonadota</taxon>
        <taxon>Betaproteobacteria</taxon>
        <taxon>Burkholderiales</taxon>
        <taxon>Burkholderiaceae</taxon>
        <taxon>Caballeronia</taxon>
    </lineage>
</organism>